<name>A0A0Q9WRC3_DROWI</name>
<dbReference type="InterPro" id="IPR029277">
    <property type="entry name" value="SVWC_dom"/>
</dbReference>
<evidence type="ECO:0000313" key="5">
    <source>
        <dbReference type="Proteomes" id="UP000007798"/>
    </source>
</evidence>
<protein>
    <recommendedName>
        <fullName evidence="3">Single domain-containing protein</fullName>
    </recommendedName>
</protein>
<accession>A0A0Q9WRC3</accession>
<keyword evidence="2" id="KW-0964">Secreted</keyword>
<evidence type="ECO:0000313" key="4">
    <source>
        <dbReference type="EMBL" id="KRF98746.1"/>
    </source>
</evidence>
<comment type="subcellular location">
    <subcellularLocation>
        <location evidence="1">Secreted</location>
    </subcellularLocation>
</comment>
<sequence length="98" mass="11043">MAEINYEIFADSDYPNQCVLRTPERGVNVVIDNGQSRRHPSKCSEIVCGRNGWALVYSCNPRSPPDGCEFTDYINFNASYPKCCKRALKCNDVKSNDS</sequence>
<dbReference type="AlphaFoldDB" id="A0A0Q9WRC3"/>
<keyword evidence="5" id="KW-1185">Reference proteome</keyword>
<evidence type="ECO:0000256" key="1">
    <source>
        <dbReference type="ARBA" id="ARBA00004613"/>
    </source>
</evidence>
<proteinExistence type="predicted"/>
<feature type="domain" description="Single" evidence="3">
    <location>
        <begin position="18"/>
        <end position="90"/>
    </location>
</feature>
<gene>
    <name evidence="4" type="primary">Dwil\GK28325</name>
    <name evidence="4" type="ORF">Dwil_GK28325</name>
</gene>
<dbReference type="EMBL" id="CH963920">
    <property type="protein sequence ID" value="KRF98746.1"/>
    <property type="molecule type" value="Genomic_DNA"/>
</dbReference>
<evidence type="ECO:0000256" key="2">
    <source>
        <dbReference type="ARBA" id="ARBA00022525"/>
    </source>
</evidence>
<dbReference type="InParanoid" id="A0A0Q9WRC3"/>
<dbReference type="Pfam" id="PF15430">
    <property type="entry name" value="SVWC"/>
    <property type="match status" value="1"/>
</dbReference>
<dbReference type="SMART" id="SM01318">
    <property type="entry name" value="SVWC"/>
    <property type="match status" value="1"/>
</dbReference>
<dbReference type="KEGG" id="dwi:26530327"/>
<evidence type="ECO:0000259" key="3">
    <source>
        <dbReference type="SMART" id="SM01318"/>
    </source>
</evidence>
<reference evidence="4 5" key="1">
    <citation type="journal article" date="2007" name="Nature">
        <title>Evolution of genes and genomes on the Drosophila phylogeny.</title>
        <authorList>
            <consortium name="Drosophila 12 Genomes Consortium"/>
            <person name="Clark A.G."/>
            <person name="Eisen M.B."/>
            <person name="Smith D.R."/>
            <person name="Bergman C.M."/>
            <person name="Oliver B."/>
            <person name="Markow T.A."/>
            <person name="Kaufman T.C."/>
            <person name="Kellis M."/>
            <person name="Gelbart W."/>
            <person name="Iyer V.N."/>
            <person name="Pollard D.A."/>
            <person name="Sackton T.B."/>
            <person name="Larracuente A.M."/>
            <person name="Singh N.D."/>
            <person name="Abad J.P."/>
            <person name="Abt D.N."/>
            <person name="Adryan B."/>
            <person name="Aguade M."/>
            <person name="Akashi H."/>
            <person name="Anderson W.W."/>
            <person name="Aquadro C.F."/>
            <person name="Ardell D.H."/>
            <person name="Arguello R."/>
            <person name="Artieri C.G."/>
            <person name="Barbash D.A."/>
            <person name="Barker D."/>
            <person name="Barsanti P."/>
            <person name="Batterham P."/>
            <person name="Batzoglou S."/>
            <person name="Begun D."/>
            <person name="Bhutkar A."/>
            <person name="Blanco E."/>
            <person name="Bosak S.A."/>
            <person name="Bradley R.K."/>
            <person name="Brand A.D."/>
            <person name="Brent M.R."/>
            <person name="Brooks A.N."/>
            <person name="Brown R.H."/>
            <person name="Butlin R.K."/>
            <person name="Caggese C."/>
            <person name="Calvi B.R."/>
            <person name="Bernardo de Carvalho A."/>
            <person name="Caspi A."/>
            <person name="Castrezana S."/>
            <person name="Celniker S.E."/>
            <person name="Chang J.L."/>
            <person name="Chapple C."/>
            <person name="Chatterji S."/>
            <person name="Chinwalla A."/>
            <person name="Civetta A."/>
            <person name="Clifton S.W."/>
            <person name="Comeron J.M."/>
            <person name="Costello J.C."/>
            <person name="Coyne J.A."/>
            <person name="Daub J."/>
            <person name="David R.G."/>
            <person name="Delcher A.L."/>
            <person name="Delehaunty K."/>
            <person name="Do C.B."/>
            <person name="Ebling H."/>
            <person name="Edwards K."/>
            <person name="Eickbush T."/>
            <person name="Evans J.D."/>
            <person name="Filipski A."/>
            <person name="Findeiss S."/>
            <person name="Freyhult E."/>
            <person name="Fulton L."/>
            <person name="Fulton R."/>
            <person name="Garcia A.C."/>
            <person name="Gardiner A."/>
            <person name="Garfield D.A."/>
            <person name="Garvin B.E."/>
            <person name="Gibson G."/>
            <person name="Gilbert D."/>
            <person name="Gnerre S."/>
            <person name="Godfrey J."/>
            <person name="Good R."/>
            <person name="Gotea V."/>
            <person name="Gravely B."/>
            <person name="Greenberg A.J."/>
            <person name="Griffiths-Jones S."/>
            <person name="Gross S."/>
            <person name="Guigo R."/>
            <person name="Gustafson E.A."/>
            <person name="Haerty W."/>
            <person name="Hahn M.W."/>
            <person name="Halligan D.L."/>
            <person name="Halpern A.L."/>
            <person name="Halter G.M."/>
            <person name="Han M.V."/>
            <person name="Heger A."/>
            <person name="Hillier L."/>
            <person name="Hinrichs A.S."/>
            <person name="Holmes I."/>
            <person name="Hoskins R.A."/>
            <person name="Hubisz M.J."/>
            <person name="Hultmark D."/>
            <person name="Huntley M.A."/>
            <person name="Jaffe D.B."/>
            <person name="Jagadeeshan S."/>
            <person name="Jeck W.R."/>
            <person name="Johnson J."/>
            <person name="Jones C.D."/>
            <person name="Jordan W.C."/>
            <person name="Karpen G.H."/>
            <person name="Kataoka E."/>
            <person name="Keightley P.D."/>
            <person name="Kheradpour P."/>
            <person name="Kirkness E.F."/>
            <person name="Koerich L.B."/>
            <person name="Kristiansen K."/>
            <person name="Kudrna D."/>
            <person name="Kulathinal R.J."/>
            <person name="Kumar S."/>
            <person name="Kwok R."/>
            <person name="Lander E."/>
            <person name="Langley C.H."/>
            <person name="Lapoint R."/>
            <person name="Lazzaro B.P."/>
            <person name="Lee S.J."/>
            <person name="Levesque L."/>
            <person name="Li R."/>
            <person name="Lin C.F."/>
            <person name="Lin M.F."/>
            <person name="Lindblad-Toh K."/>
            <person name="Llopart A."/>
            <person name="Long M."/>
            <person name="Low L."/>
            <person name="Lozovsky E."/>
            <person name="Lu J."/>
            <person name="Luo M."/>
            <person name="Machado C.A."/>
            <person name="Makalowski W."/>
            <person name="Marzo M."/>
            <person name="Matsuda M."/>
            <person name="Matzkin L."/>
            <person name="McAllister B."/>
            <person name="McBride C.S."/>
            <person name="McKernan B."/>
            <person name="McKernan K."/>
            <person name="Mendez-Lago M."/>
            <person name="Minx P."/>
            <person name="Mollenhauer M.U."/>
            <person name="Montooth K."/>
            <person name="Mount S.M."/>
            <person name="Mu X."/>
            <person name="Myers E."/>
            <person name="Negre B."/>
            <person name="Newfeld S."/>
            <person name="Nielsen R."/>
            <person name="Noor M.A."/>
            <person name="O'Grady P."/>
            <person name="Pachter L."/>
            <person name="Papaceit M."/>
            <person name="Parisi M.J."/>
            <person name="Parisi M."/>
            <person name="Parts L."/>
            <person name="Pedersen J.S."/>
            <person name="Pesole G."/>
            <person name="Phillippy A.M."/>
            <person name="Ponting C.P."/>
            <person name="Pop M."/>
            <person name="Porcelli D."/>
            <person name="Powell J.R."/>
            <person name="Prohaska S."/>
            <person name="Pruitt K."/>
            <person name="Puig M."/>
            <person name="Quesneville H."/>
            <person name="Ram K.R."/>
            <person name="Rand D."/>
            <person name="Rasmussen M.D."/>
            <person name="Reed L.K."/>
            <person name="Reenan R."/>
            <person name="Reily A."/>
            <person name="Remington K.A."/>
            <person name="Rieger T.T."/>
            <person name="Ritchie M.G."/>
            <person name="Robin C."/>
            <person name="Rogers Y.H."/>
            <person name="Rohde C."/>
            <person name="Rozas J."/>
            <person name="Rubenfield M.J."/>
            <person name="Ruiz A."/>
            <person name="Russo S."/>
            <person name="Salzberg S.L."/>
            <person name="Sanchez-Gracia A."/>
            <person name="Saranga D.J."/>
            <person name="Sato H."/>
            <person name="Schaeffer S.W."/>
            <person name="Schatz M.C."/>
            <person name="Schlenke T."/>
            <person name="Schwartz R."/>
            <person name="Segarra C."/>
            <person name="Singh R.S."/>
            <person name="Sirot L."/>
            <person name="Sirota M."/>
            <person name="Sisneros N.B."/>
            <person name="Smith C.D."/>
            <person name="Smith T.F."/>
            <person name="Spieth J."/>
            <person name="Stage D.E."/>
            <person name="Stark A."/>
            <person name="Stephan W."/>
            <person name="Strausberg R.L."/>
            <person name="Strempel S."/>
            <person name="Sturgill D."/>
            <person name="Sutton G."/>
            <person name="Sutton G.G."/>
            <person name="Tao W."/>
            <person name="Teichmann S."/>
            <person name="Tobari Y.N."/>
            <person name="Tomimura Y."/>
            <person name="Tsolas J.M."/>
            <person name="Valente V.L."/>
            <person name="Venter E."/>
            <person name="Venter J.C."/>
            <person name="Vicario S."/>
            <person name="Vieira F.G."/>
            <person name="Vilella A.J."/>
            <person name="Villasante A."/>
            <person name="Walenz B."/>
            <person name="Wang J."/>
            <person name="Wasserman M."/>
            <person name="Watts T."/>
            <person name="Wilson D."/>
            <person name="Wilson R.K."/>
            <person name="Wing R.A."/>
            <person name="Wolfner M.F."/>
            <person name="Wong A."/>
            <person name="Wong G.K."/>
            <person name="Wu C.I."/>
            <person name="Wu G."/>
            <person name="Yamamoto D."/>
            <person name="Yang H.P."/>
            <person name="Yang S.P."/>
            <person name="Yorke J.A."/>
            <person name="Yoshida K."/>
            <person name="Zdobnov E."/>
            <person name="Zhang P."/>
            <person name="Zhang Y."/>
            <person name="Zimin A.V."/>
            <person name="Baldwin J."/>
            <person name="Abdouelleil A."/>
            <person name="Abdulkadir J."/>
            <person name="Abebe A."/>
            <person name="Abera B."/>
            <person name="Abreu J."/>
            <person name="Acer S.C."/>
            <person name="Aftuck L."/>
            <person name="Alexander A."/>
            <person name="An P."/>
            <person name="Anderson E."/>
            <person name="Anderson S."/>
            <person name="Arachi H."/>
            <person name="Azer M."/>
            <person name="Bachantsang P."/>
            <person name="Barry A."/>
            <person name="Bayul T."/>
            <person name="Berlin A."/>
            <person name="Bessette D."/>
            <person name="Bloom T."/>
            <person name="Blye J."/>
            <person name="Boguslavskiy L."/>
            <person name="Bonnet C."/>
            <person name="Boukhgalter B."/>
            <person name="Bourzgui I."/>
            <person name="Brown A."/>
            <person name="Cahill P."/>
            <person name="Channer S."/>
            <person name="Cheshatsang Y."/>
            <person name="Chuda L."/>
            <person name="Citroen M."/>
            <person name="Collymore A."/>
            <person name="Cooke P."/>
            <person name="Costello M."/>
            <person name="D'Aco K."/>
            <person name="Daza R."/>
            <person name="De Haan G."/>
            <person name="DeGray S."/>
            <person name="DeMaso C."/>
            <person name="Dhargay N."/>
            <person name="Dooley K."/>
            <person name="Dooley E."/>
            <person name="Doricent M."/>
            <person name="Dorje P."/>
            <person name="Dorjee K."/>
            <person name="Dupes A."/>
            <person name="Elong R."/>
            <person name="Falk J."/>
            <person name="Farina A."/>
            <person name="Faro S."/>
            <person name="Ferguson D."/>
            <person name="Fisher S."/>
            <person name="Foley C.D."/>
            <person name="Franke A."/>
            <person name="Friedrich D."/>
            <person name="Gadbois L."/>
            <person name="Gearin G."/>
            <person name="Gearin C.R."/>
            <person name="Giannoukos G."/>
            <person name="Goode T."/>
            <person name="Graham J."/>
            <person name="Grandbois E."/>
            <person name="Grewal S."/>
            <person name="Gyaltsen K."/>
            <person name="Hafez N."/>
            <person name="Hagos B."/>
            <person name="Hall J."/>
            <person name="Henson C."/>
            <person name="Hollinger A."/>
            <person name="Honan T."/>
            <person name="Huard M.D."/>
            <person name="Hughes L."/>
            <person name="Hurhula B."/>
            <person name="Husby M.E."/>
            <person name="Kamat A."/>
            <person name="Kanga B."/>
            <person name="Kashin S."/>
            <person name="Khazanovich D."/>
            <person name="Kisner P."/>
            <person name="Lance K."/>
            <person name="Lara M."/>
            <person name="Lee W."/>
            <person name="Lennon N."/>
            <person name="Letendre F."/>
            <person name="LeVine R."/>
            <person name="Lipovsky A."/>
            <person name="Liu X."/>
            <person name="Liu J."/>
            <person name="Liu S."/>
            <person name="Lokyitsang T."/>
            <person name="Lokyitsang Y."/>
            <person name="Lubonja R."/>
            <person name="Lui A."/>
            <person name="MacDonald P."/>
            <person name="Magnisalis V."/>
            <person name="Maru K."/>
            <person name="Matthews C."/>
            <person name="McCusker W."/>
            <person name="McDonough S."/>
            <person name="Mehta T."/>
            <person name="Meldrim J."/>
            <person name="Meneus L."/>
            <person name="Mihai O."/>
            <person name="Mihalev A."/>
            <person name="Mihova T."/>
            <person name="Mittelman R."/>
            <person name="Mlenga V."/>
            <person name="Montmayeur A."/>
            <person name="Mulrain L."/>
            <person name="Navidi A."/>
            <person name="Naylor J."/>
            <person name="Negash T."/>
            <person name="Nguyen T."/>
            <person name="Nguyen N."/>
            <person name="Nicol R."/>
            <person name="Norbu C."/>
            <person name="Norbu N."/>
            <person name="Novod N."/>
            <person name="O'Neill B."/>
            <person name="Osman S."/>
            <person name="Markiewicz E."/>
            <person name="Oyono O.L."/>
            <person name="Patti C."/>
            <person name="Phunkhang P."/>
            <person name="Pierre F."/>
            <person name="Priest M."/>
            <person name="Raghuraman S."/>
            <person name="Rege F."/>
            <person name="Reyes R."/>
            <person name="Rise C."/>
            <person name="Rogov P."/>
            <person name="Ross K."/>
            <person name="Ryan E."/>
            <person name="Settipalli S."/>
            <person name="Shea T."/>
            <person name="Sherpa N."/>
            <person name="Shi L."/>
            <person name="Shih D."/>
            <person name="Sparrow T."/>
            <person name="Spaulding J."/>
            <person name="Stalker J."/>
            <person name="Stange-Thomann N."/>
            <person name="Stavropoulos S."/>
            <person name="Stone C."/>
            <person name="Strader C."/>
            <person name="Tesfaye S."/>
            <person name="Thomson T."/>
            <person name="Thoulutsang Y."/>
            <person name="Thoulutsang D."/>
            <person name="Topham K."/>
            <person name="Topping I."/>
            <person name="Tsamla T."/>
            <person name="Vassiliev H."/>
            <person name="Vo A."/>
            <person name="Wangchuk T."/>
            <person name="Wangdi T."/>
            <person name="Weiand M."/>
            <person name="Wilkinson J."/>
            <person name="Wilson A."/>
            <person name="Yadav S."/>
            <person name="Young G."/>
            <person name="Yu Q."/>
            <person name="Zembek L."/>
            <person name="Zhong D."/>
            <person name="Zimmer A."/>
            <person name="Zwirko Z."/>
            <person name="Jaffe D.B."/>
            <person name="Alvarez P."/>
            <person name="Brockman W."/>
            <person name="Butler J."/>
            <person name="Chin C."/>
            <person name="Gnerre S."/>
            <person name="Grabherr M."/>
            <person name="Kleber M."/>
            <person name="Mauceli E."/>
            <person name="MacCallum I."/>
        </authorList>
    </citation>
    <scope>NUCLEOTIDE SEQUENCE [LARGE SCALE GENOMIC DNA]</scope>
    <source>
        <strain evidence="5">Tucson 14030-0811.24</strain>
    </source>
</reference>
<organism evidence="4 5">
    <name type="scientific">Drosophila willistoni</name>
    <name type="common">Fruit fly</name>
    <dbReference type="NCBI Taxonomy" id="7260"/>
    <lineage>
        <taxon>Eukaryota</taxon>
        <taxon>Metazoa</taxon>
        <taxon>Ecdysozoa</taxon>
        <taxon>Arthropoda</taxon>
        <taxon>Hexapoda</taxon>
        <taxon>Insecta</taxon>
        <taxon>Pterygota</taxon>
        <taxon>Neoptera</taxon>
        <taxon>Endopterygota</taxon>
        <taxon>Diptera</taxon>
        <taxon>Brachycera</taxon>
        <taxon>Muscomorpha</taxon>
        <taxon>Ephydroidea</taxon>
        <taxon>Drosophilidae</taxon>
        <taxon>Drosophila</taxon>
        <taxon>Sophophora</taxon>
    </lineage>
</organism>
<dbReference type="GO" id="GO:0005576">
    <property type="term" value="C:extracellular region"/>
    <property type="evidence" value="ECO:0007669"/>
    <property type="project" value="UniProtKB-SubCell"/>
</dbReference>
<dbReference type="Proteomes" id="UP000007798">
    <property type="component" value="Unassembled WGS sequence"/>
</dbReference>
<dbReference type="OrthoDB" id="7901229at2759"/>